<comment type="subcellular location">
    <subcellularLocation>
        <location evidence="1 6 7">Cytoplasm</location>
    </subcellularLocation>
</comment>
<gene>
    <name evidence="8" type="primary">URM1_1</name>
    <name evidence="6" type="synonym">URM1</name>
    <name evidence="8" type="ORF">IWQ60_002561</name>
</gene>
<name>A0A9W8DX99_9FUNG</name>
<dbReference type="SUPFAM" id="SSF54285">
    <property type="entry name" value="MoaD/ThiS"/>
    <property type="match status" value="1"/>
</dbReference>
<comment type="caution">
    <text evidence="8">The sequence shown here is derived from an EMBL/GenBank/DDBJ whole genome shotgun (WGS) entry which is preliminary data.</text>
</comment>
<dbReference type="Proteomes" id="UP001150569">
    <property type="component" value="Unassembled WGS sequence"/>
</dbReference>
<sequence>MANLTVTVEFSGGLESLFPGVEQTVTLPTTNAAGAPSTVKDLIQWLRDNALKEKPELFVSGDTVRPGILVLINDVDWELEGELEYQLQAKDNVVFISTLHGG</sequence>
<proteinExistence type="inferred from homology"/>
<comment type="PTM">
    <text evidence="6">C-terminal thiocarboxylation occurs in 2 steps, it is first acyl-adenylated (-COAMP) via the hesA/moeB/thiF part of UBA4, then thiocarboxylated (-COSH) via the rhodanese domain of UBA4.</text>
</comment>
<dbReference type="InterPro" id="IPR016155">
    <property type="entry name" value="Mopterin_synth/thiamin_S_b"/>
</dbReference>
<dbReference type="Pfam" id="PF09138">
    <property type="entry name" value="Urm1"/>
    <property type="match status" value="1"/>
</dbReference>
<dbReference type="InterPro" id="IPR015221">
    <property type="entry name" value="Urm1"/>
</dbReference>
<keyword evidence="5 6" id="KW-0833">Ubl conjugation pathway</keyword>
<feature type="cross-link" description="Glycyl lysine isopeptide (Gly-Lys) (interchain with K-? in acceptor proteins)" evidence="6">
    <location>
        <position position="102"/>
    </location>
</feature>
<comment type="similarity">
    <text evidence="6 7">Belongs to the URM1 family.</text>
</comment>
<evidence type="ECO:0000256" key="5">
    <source>
        <dbReference type="ARBA" id="ARBA00022786"/>
    </source>
</evidence>
<protein>
    <recommendedName>
        <fullName evidence="6 7">Ubiquitin-related modifier 1</fullName>
    </recommendedName>
</protein>
<dbReference type="PIRSF" id="PIRSF037379">
    <property type="entry name" value="Ubiquitin-related_modifier_1"/>
    <property type="match status" value="1"/>
</dbReference>
<dbReference type="Gene3D" id="3.10.20.30">
    <property type="match status" value="1"/>
</dbReference>
<accession>A0A9W8DX99</accession>
<evidence type="ECO:0000256" key="6">
    <source>
        <dbReference type="HAMAP-Rule" id="MF_03048"/>
    </source>
</evidence>
<comment type="function">
    <text evidence="6">Acts as a sulfur carrier required for 2-thiolation of mcm(5)S(2)U at tRNA wobble positions of cytosolic tRNA(Lys), tRNA(Glu) and tRNA(Gln). Serves as sulfur donor in tRNA 2-thiolation reaction by being thiocarboxylated (-COSH) at its C-terminus by the MOCS3 homolog UBA4. The sulfur is then transferred to tRNA to form 2-thiolation of mcm(5)S(2)U. Prior mcm(5) tRNA modification by the elongator complex is required for 2-thiolation. Also acts as a ubiquitin-like protein (UBL) that is covalently conjugated via an isopeptide bond to lysine residues of target proteins such as AHP1. The thiocarboxylated form serves as substrate for conjugation and oxidative stress specifically induces the formation of UBL-protein conjugates.</text>
</comment>
<dbReference type="EMBL" id="JANBPT010000098">
    <property type="protein sequence ID" value="KAJ1927870.1"/>
    <property type="molecule type" value="Genomic_DNA"/>
</dbReference>
<dbReference type="OrthoDB" id="10248987at2759"/>
<keyword evidence="3 6" id="KW-1017">Isopeptide bond</keyword>
<dbReference type="GO" id="GO:0002098">
    <property type="term" value="P:tRNA wobble uridine modification"/>
    <property type="evidence" value="ECO:0007669"/>
    <property type="project" value="UniProtKB-UniRule"/>
</dbReference>
<evidence type="ECO:0000256" key="4">
    <source>
        <dbReference type="ARBA" id="ARBA00022694"/>
    </source>
</evidence>
<dbReference type="GO" id="GO:0034227">
    <property type="term" value="P:tRNA thio-modification"/>
    <property type="evidence" value="ECO:0007669"/>
    <property type="project" value="UniProtKB-UniRule"/>
</dbReference>
<evidence type="ECO:0000256" key="7">
    <source>
        <dbReference type="RuleBase" id="RU361182"/>
    </source>
</evidence>
<evidence type="ECO:0000256" key="1">
    <source>
        <dbReference type="ARBA" id="ARBA00004496"/>
    </source>
</evidence>
<evidence type="ECO:0000256" key="3">
    <source>
        <dbReference type="ARBA" id="ARBA00022499"/>
    </source>
</evidence>
<dbReference type="HAMAP" id="MF_03048">
    <property type="entry name" value="Urm1"/>
    <property type="match status" value="1"/>
</dbReference>
<dbReference type="GO" id="GO:0005829">
    <property type="term" value="C:cytosol"/>
    <property type="evidence" value="ECO:0007669"/>
    <property type="project" value="UniProtKB-UniRule"/>
</dbReference>
<evidence type="ECO:0000313" key="9">
    <source>
        <dbReference type="Proteomes" id="UP001150569"/>
    </source>
</evidence>
<keyword evidence="9" id="KW-1185">Reference proteome</keyword>
<reference evidence="8" key="1">
    <citation type="submission" date="2022-07" db="EMBL/GenBank/DDBJ databases">
        <title>Phylogenomic reconstructions and comparative analyses of Kickxellomycotina fungi.</title>
        <authorList>
            <person name="Reynolds N.K."/>
            <person name="Stajich J.E."/>
            <person name="Barry K."/>
            <person name="Grigoriev I.V."/>
            <person name="Crous P."/>
            <person name="Smith M.E."/>
        </authorList>
    </citation>
    <scope>NUCLEOTIDE SEQUENCE</scope>
    <source>
        <strain evidence="8">RSA 861</strain>
    </source>
</reference>
<comment type="pathway">
    <text evidence="6 7">tRNA modification; 5-methoxycarbonylmethyl-2-thiouridine-tRNA biosynthesis.</text>
</comment>
<dbReference type="GO" id="GO:0032447">
    <property type="term" value="P:protein urmylation"/>
    <property type="evidence" value="ECO:0007669"/>
    <property type="project" value="UniProtKB-UniRule"/>
</dbReference>
<dbReference type="FunFam" id="3.10.20.30:FF:000021">
    <property type="entry name" value="Ubiquitin-related modifier 1"/>
    <property type="match status" value="1"/>
</dbReference>
<dbReference type="AlphaFoldDB" id="A0A9W8DX99"/>
<keyword evidence="2 6" id="KW-0963">Cytoplasm</keyword>
<evidence type="ECO:0000313" key="8">
    <source>
        <dbReference type="EMBL" id="KAJ1927870.1"/>
    </source>
</evidence>
<organism evidence="8 9">
    <name type="scientific">Tieghemiomyces parasiticus</name>
    <dbReference type="NCBI Taxonomy" id="78921"/>
    <lineage>
        <taxon>Eukaryota</taxon>
        <taxon>Fungi</taxon>
        <taxon>Fungi incertae sedis</taxon>
        <taxon>Zoopagomycota</taxon>
        <taxon>Kickxellomycotina</taxon>
        <taxon>Dimargaritomycetes</taxon>
        <taxon>Dimargaritales</taxon>
        <taxon>Dimargaritaceae</taxon>
        <taxon>Tieghemiomyces</taxon>
    </lineage>
</organism>
<feature type="modified residue" description="1-thioglycine" evidence="6">
    <location>
        <position position="102"/>
    </location>
</feature>
<keyword evidence="4 6" id="KW-0819">tRNA processing</keyword>
<evidence type="ECO:0000256" key="2">
    <source>
        <dbReference type="ARBA" id="ARBA00022490"/>
    </source>
</evidence>
<dbReference type="PANTHER" id="PTHR14986">
    <property type="entry name" value="RURM1 PROTEIN"/>
    <property type="match status" value="1"/>
</dbReference>
<dbReference type="CDD" id="cd01764">
    <property type="entry name" value="Ubl_Urm1"/>
    <property type="match status" value="1"/>
</dbReference>
<dbReference type="InterPro" id="IPR012675">
    <property type="entry name" value="Beta-grasp_dom_sf"/>
</dbReference>